<comment type="caution">
    <text evidence="2">The sequence shown here is derived from an EMBL/GenBank/DDBJ whole genome shotgun (WGS) entry which is preliminary data.</text>
</comment>
<keyword evidence="1" id="KW-0812">Transmembrane</keyword>
<keyword evidence="3" id="KW-1185">Reference proteome</keyword>
<name>A0ABV8TCJ2_9ACTN</name>
<dbReference type="Proteomes" id="UP001595824">
    <property type="component" value="Unassembled WGS sequence"/>
</dbReference>
<proteinExistence type="predicted"/>
<evidence type="ECO:0000313" key="2">
    <source>
        <dbReference type="EMBL" id="MFC4328341.1"/>
    </source>
</evidence>
<feature type="transmembrane region" description="Helical" evidence="1">
    <location>
        <begin position="42"/>
        <end position="60"/>
    </location>
</feature>
<protein>
    <submittedName>
        <fullName evidence="2">Uncharacterized protein</fullName>
    </submittedName>
</protein>
<evidence type="ECO:0000256" key="1">
    <source>
        <dbReference type="SAM" id="Phobius"/>
    </source>
</evidence>
<sequence length="67" mass="7358">MIALWIWAIGTVLMAALGPSPRWLAAGFQETGGRDLPAAKRWALWGAMVALWPAALAWFARDAMYGR</sequence>
<keyword evidence="1" id="KW-0472">Membrane</keyword>
<keyword evidence="1" id="KW-1133">Transmembrane helix</keyword>
<accession>A0ABV8TCJ2</accession>
<dbReference type="RefSeq" id="WP_381738525.1">
    <property type="nucleotide sequence ID" value="NZ_JBHSDP010000011.1"/>
</dbReference>
<reference evidence="3" key="1">
    <citation type="journal article" date="2019" name="Int. J. Syst. Evol. Microbiol.">
        <title>The Global Catalogue of Microorganisms (GCM) 10K type strain sequencing project: providing services to taxonomists for standard genome sequencing and annotation.</title>
        <authorList>
            <consortium name="The Broad Institute Genomics Platform"/>
            <consortium name="The Broad Institute Genome Sequencing Center for Infectious Disease"/>
            <person name="Wu L."/>
            <person name="Ma J."/>
        </authorList>
    </citation>
    <scope>NUCLEOTIDE SEQUENCE [LARGE SCALE GENOMIC DNA]</scope>
    <source>
        <strain evidence="3">PCU 347</strain>
    </source>
</reference>
<evidence type="ECO:0000313" key="3">
    <source>
        <dbReference type="Proteomes" id="UP001595824"/>
    </source>
</evidence>
<organism evidence="2 3">
    <name type="scientific">Streptomyces andamanensis</name>
    <dbReference type="NCBI Taxonomy" id="1565035"/>
    <lineage>
        <taxon>Bacteria</taxon>
        <taxon>Bacillati</taxon>
        <taxon>Actinomycetota</taxon>
        <taxon>Actinomycetes</taxon>
        <taxon>Kitasatosporales</taxon>
        <taxon>Streptomycetaceae</taxon>
        <taxon>Streptomyces</taxon>
    </lineage>
</organism>
<gene>
    <name evidence="2" type="ORF">ACFPC0_10935</name>
</gene>
<dbReference type="EMBL" id="JBHSDP010000011">
    <property type="protein sequence ID" value="MFC4328341.1"/>
    <property type="molecule type" value="Genomic_DNA"/>
</dbReference>